<evidence type="ECO:0000256" key="1">
    <source>
        <dbReference type="SAM" id="MobiDB-lite"/>
    </source>
</evidence>
<gene>
    <name evidence="2" type="ORF">A6A40_14710</name>
</gene>
<accession>A0A2R4VPJ8</accession>
<feature type="region of interest" description="Disordered" evidence="1">
    <location>
        <begin position="39"/>
        <end position="70"/>
    </location>
</feature>
<keyword evidence="3" id="KW-1185">Reference proteome</keyword>
<evidence type="ECO:0000313" key="2">
    <source>
        <dbReference type="EMBL" id="AWB06362.1"/>
    </source>
</evidence>
<organism evidence="2 3">
    <name type="scientific">Azospirillum humicireducens</name>
    <dbReference type="NCBI Taxonomy" id="1226968"/>
    <lineage>
        <taxon>Bacteria</taxon>
        <taxon>Pseudomonadati</taxon>
        <taxon>Pseudomonadota</taxon>
        <taxon>Alphaproteobacteria</taxon>
        <taxon>Rhodospirillales</taxon>
        <taxon>Azospirillaceae</taxon>
        <taxon>Azospirillum</taxon>
    </lineage>
</organism>
<dbReference type="AlphaFoldDB" id="A0A2R4VPJ8"/>
<reference evidence="2 3" key="1">
    <citation type="journal article" date="2013" name="Int. J. Syst. Evol. Microbiol.">
        <title>Azospirillum humicireducens sp. nov., a nitrogen-fixing bacterium isolated from a microbial fuel cell.</title>
        <authorList>
            <person name="Zhou S."/>
            <person name="Han L."/>
            <person name="Wang Y."/>
            <person name="Yang G."/>
            <person name="Zhuang L."/>
            <person name="Hu P."/>
        </authorList>
    </citation>
    <scope>NUCLEOTIDE SEQUENCE [LARGE SCALE GENOMIC DNA]</scope>
    <source>
        <strain evidence="2 3">SgZ-5</strain>
    </source>
</reference>
<dbReference type="Proteomes" id="UP000077405">
    <property type="component" value="Chromosome"/>
</dbReference>
<name>A0A2R4VPJ8_9PROT</name>
<sequence>MPACRSGIGTAIATGWTGDRTAMIRNLRCKNAAICALSPPTSERHPRFKAARSEPAGQDRNRIPNRCRTG</sequence>
<dbReference type="EMBL" id="CP015285">
    <property type="protein sequence ID" value="AWB06362.1"/>
    <property type="molecule type" value="Genomic_DNA"/>
</dbReference>
<proteinExistence type="predicted"/>
<dbReference type="KEGG" id="ahu:A6A40_14710"/>
<protein>
    <submittedName>
        <fullName evidence="2">Uncharacterized protein</fullName>
    </submittedName>
</protein>
<evidence type="ECO:0000313" key="3">
    <source>
        <dbReference type="Proteomes" id="UP000077405"/>
    </source>
</evidence>